<dbReference type="InterPro" id="IPR020449">
    <property type="entry name" value="Tscrpt_reg_AraC-type_HTH"/>
</dbReference>
<keyword evidence="1" id="KW-0805">Transcription regulation</keyword>
<dbReference type="PANTHER" id="PTHR46796:SF6">
    <property type="entry name" value="ARAC SUBFAMILY"/>
    <property type="match status" value="1"/>
</dbReference>
<evidence type="ECO:0000259" key="4">
    <source>
        <dbReference type="PROSITE" id="PS01124"/>
    </source>
</evidence>
<name>A0A508X639_9HYPH</name>
<evidence type="ECO:0000256" key="1">
    <source>
        <dbReference type="ARBA" id="ARBA00023015"/>
    </source>
</evidence>
<accession>A0A508X639</accession>
<reference evidence="5 7" key="2">
    <citation type="journal article" date="2018" name="FEMS Microbiol. Ecol.">
        <title>Co-invading symbiotic mutualists of Medicago polymorpha retain high ancestral diversity and contain diverse accessory genomes.</title>
        <authorList>
            <person name="Porter S.S."/>
            <person name="Faber-Hammond J.J."/>
            <person name="Friesen M.L."/>
        </authorList>
    </citation>
    <scope>NUCLEOTIDE SEQUENCE [LARGE SCALE GENOMIC DNA]</scope>
    <source>
        <strain evidence="5 7">Str16</strain>
    </source>
</reference>
<dbReference type="PRINTS" id="PR00032">
    <property type="entry name" value="HTHARAC"/>
</dbReference>
<reference evidence="5" key="1">
    <citation type="submission" date="2017-04" db="EMBL/GenBank/DDBJ databases">
        <authorList>
            <person name="Porter S."/>
            <person name="Friesen M.L."/>
            <person name="Faber-Hammond J."/>
        </authorList>
    </citation>
    <scope>NUCLEOTIDE SEQUENCE</scope>
    <source>
        <strain evidence="5">Str16</strain>
    </source>
</reference>
<dbReference type="InterPro" id="IPR050204">
    <property type="entry name" value="AraC_XylS_family_regulators"/>
</dbReference>
<keyword evidence="3" id="KW-0804">Transcription</keyword>
<dbReference type="Proteomes" id="UP001190825">
    <property type="component" value="Unassembled WGS sequence"/>
</dbReference>
<organism evidence="6">
    <name type="scientific">Sinorhizobium medicae</name>
    <dbReference type="NCBI Taxonomy" id="110321"/>
    <lineage>
        <taxon>Bacteria</taxon>
        <taxon>Pseudomonadati</taxon>
        <taxon>Pseudomonadota</taxon>
        <taxon>Alphaproteobacteria</taxon>
        <taxon>Hyphomicrobiales</taxon>
        <taxon>Rhizobiaceae</taxon>
        <taxon>Sinorhizobium/Ensifer group</taxon>
        <taxon>Sinorhizobium</taxon>
    </lineage>
</organism>
<dbReference type="SMART" id="SM00342">
    <property type="entry name" value="HTH_ARAC"/>
    <property type="match status" value="1"/>
</dbReference>
<protein>
    <submittedName>
        <fullName evidence="5">AraC family transcriptional regulator</fullName>
    </submittedName>
    <submittedName>
        <fullName evidence="6">Helix-turn-helix-domain containing protein AraC type</fullName>
    </submittedName>
</protein>
<evidence type="ECO:0000313" key="7">
    <source>
        <dbReference type="Proteomes" id="UP001190825"/>
    </source>
</evidence>
<dbReference type="Proteomes" id="UP000507954">
    <property type="component" value="Unassembled WGS sequence"/>
</dbReference>
<proteinExistence type="predicted"/>
<evidence type="ECO:0000256" key="3">
    <source>
        <dbReference type="ARBA" id="ARBA00023163"/>
    </source>
</evidence>
<dbReference type="InterPro" id="IPR018060">
    <property type="entry name" value="HTH_AraC"/>
</dbReference>
<dbReference type="GO" id="GO:0003700">
    <property type="term" value="F:DNA-binding transcription factor activity"/>
    <property type="evidence" value="ECO:0007669"/>
    <property type="project" value="InterPro"/>
</dbReference>
<evidence type="ECO:0000256" key="2">
    <source>
        <dbReference type="ARBA" id="ARBA00023125"/>
    </source>
</evidence>
<evidence type="ECO:0000313" key="6">
    <source>
        <dbReference type="EMBL" id="VTZ65242.1"/>
    </source>
</evidence>
<dbReference type="SUPFAM" id="SSF46689">
    <property type="entry name" value="Homeodomain-like"/>
    <property type="match status" value="1"/>
</dbReference>
<keyword evidence="2" id="KW-0238">DNA-binding</keyword>
<dbReference type="Gene3D" id="1.10.10.60">
    <property type="entry name" value="Homeodomain-like"/>
    <property type="match status" value="1"/>
</dbReference>
<dbReference type="Pfam" id="PF12833">
    <property type="entry name" value="HTH_18"/>
    <property type="match status" value="1"/>
</dbReference>
<evidence type="ECO:0000313" key="5">
    <source>
        <dbReference type="EMBL" id="PLT94553.1"/>
    </source>
</evidence>
<dbReference type="AlphaFoldDB" id="A0A508X639"/>
<dbReference type="InterPro" id="IPR009057">
    <property type="entry name" value="Homeodomain-like_sf"/>
</dbReference>
<dbReference type="EMBL" id="CABFNB010000149">
    <property type="protein sequence ID" value="VTZ65242.1"/>
    <property type="molecule type" value="Genomic_DNA"/>
</dbReference>
<keyword evidence="7" id="KW-1185">Reference proteome</keyword>
<dbReference type="InterPro" id="IPR018062">
    <property type="entry name" value="HTH_AraC-typ_CS"/>
</dbReference>
<dbReference type="PROSITE" id="PS01124">
    <property type="entry name" value="HTH_ARAC_FAMILY_2"/>
    <property type="match status" value="1"/>
</dbReference>
<dbReference type="PANTHER" id="PTHR46796">
    <property type="entry name" value="HTH-TYPE TRANSCRIPTIONAL ACTIVATOR RHAS-RELATED"/>
    <property type="match status" value="1"/>
</dbReference>
<reference evidence="6" key="3">
    <citation type="submission" date="2019-06" db="EMBL/GenBank/DDBJ databases">
        <authorList>
            <person name="Le Quere A."/>
            <person name="Colella S."/>
        </authorList>
    </citation>
    <scope>NUCLEOTIDE SEQUENCE</scope>
    <source>
        <strain evidence="6">EmedicaeMD41</strain>
    </source>
</reference>
<feature type="domain" description="HTH araC/xylS-type" evidence="4">
    <location>
        <begin position="219"/>
        <end position="318"/>
    </location>
</feature>
<sequence>MNTMPASSVGRGIDVKFACSIDVSTRSYPQQDQFEIFKNAHAGVADLTFCKSADGSFPTRQMVWILGSMVVVSSMLPGAGYAHEWRHLKKPALDNWYLWIPRRSVDQGVGARTMPHLHCLAKPFHAIVEDEGACAIYFPSEGFVPASILDCLLDRSVQGASGRLLTDYLMLLVRSLPDMTVAEVPYVVEATRNLVVACLAPSPDRVADAQRPIAAVVLERAKRMITSRLVDRSLTPEAICCEIGISRSRLYRLFEPLGGVAAYIRHQRLVRTRSAISSIEDVRPISRIAEEWGFDDPSAFSRAFKHEFGMTPKEVREVGWNGAAAHVPRERFREGAPTTLRQLLQGIA</sequence>
<dbReference type="GO" id="GO:0043565">
    <property type="term" value="F:sequence-specific DNA binding"/>
    <property type="evidence" value="ECO:0007669"/>
    <property type="project" value="InterPro"/>
</dbReference>
<dbReference type="PROSITE" id="PS00041">
    <property type="entry name" value="HTH_ARAC_FAMILY_1"/>
    <property type="match status" value="1"/>
</dbReference>
<dbReference type="EMBL" id="NBUC01000161">
    <property type="protein sequence ID" value="PLT94553.1"/>
    <property type="molecule type" value="Genomic_DNA"/>
</dbReference>
<gene>
    <name evidence="5" type="ORF">BMJ33_31195</name>
    <name evidence="6" type="ORF">EMEDMD4_790266</name>
</gene>